<feature type="region of interest" description="Disordered" evidence="2">
    <location>
        <begin position="222"/>
        <end position="253"/>
    </location>
</feature>
<protein>
    <submittedName>
        <fullName evidence="4">Uncharacterized protein LOC102801626</fullName>
    </submittedName>
</protein>
<evidence type="ECO:0000313" key="3">
    <source>
        <dbReference type="Proteomes" id="UP000694865"/>
    </source>
</evidence>
<feature type="coiled-coil region" evidence="1">
    <location>
        <begin position="494"/>
        <end position="535"/>
    </location>
</feature>
<sequence>MAFVTDKASNNIVITCKLYYYTRFIQELGLTHTSGNPTEEEILANHKSFMVSLKIPARVKNDDLPRLYWIPKLHKTPYKDRFIAGSSNCSTKELSKTLTTILSVIKEGILKYRNTVFFRSGVNHMWILHNSKELLENLRSRSLFEIKSIKTFDFSTLYTTIPHDGHLLMPTSAISSMKVTAKYTLGGDNARGILSVYNNGVLILPAHHYVSRLLQQAGDIELNPEPDTRQSTVTKSGTLQPASAPSKQPEDGAMMSILQDIQSNMKDMKMDMKLVDKKIDRMESKLNRVEETIDEVVKTRKELNAACNILHVNLPLYLSVVSEALPHVVFIFADARWDNMQYMTKDTMNSKLAMAAKGPNASTLLFADYFPYWNAPIMSEIARIESTKTCNAICDNETDLVPGPRDSSHILKTSDIPLSVAQLSTPGRTSISLDVSTHDSSLPYPTQVTDEGEDYYPYKHNGESDLLELKERIVDLKLLASSLDEVASPRGDILPDSSRRVQILQKQVERLTSELQDANSNIDALKQEMQQMKQVHEFTRSCWEKEMQLQLRRNEKELLEKMDRKIQSHNVRVTSPLKVTINVSTDQTVGRSRDEQGPEVSIAHNETVPNLHGVPKETNRLVHSDSAVFSDMTSLSSPSLISSPGISKNSASDDEDKTLLHMA</sequence>
<organism evidence="3 4">
    <name type="scientific">Saccoglossus kowalevskii</name>
    <name type="common">Acorn worm</name>
    <dbReference type="NCBI Taxonomy" id="10224"/>
    <lineage>
        <taxon>Eukaryota</taxon>
        <taxon>Metazoa</taxon>
        <taxon>Hemichordata</taxon>
        <taxon>Enteropneusta</taxon>
        <taxon>Harrimaniidae</taxon>
        <taxon>Saccoglossus</taxon>
    </lineage>
</organism>
<name>A0ABM0MWR2_SACKO</name>
<feature type="compositionally biased region" description="Low complexity" evidence="2">
    <location>
        <begin position="634"/>
        <end position="647"/>
    </location>
</feature>
<accession>A0ABM0MWR2</accession>
<feature type="region of interest" description="Disordered" evidence="2">
    <location>
        <begin position="634"/>
        <end position="663"/>
    </location>
</feature>
<dbReference type="Proteomes" id="UP000694865">
    <property type="component" value="Unplaced"/>
</dbReference>
<keyword evidence="3" id="KW-1185">Reference proteome</keyword>
<feature type="compositionally biased region" description="Polar residues" evidence="2">
    <location>
        <begin position="229"/>
        <end position="246"/>
    </location>
</feature>
<reference evidence="4" key="1">
    <citation type="submission" date="2025-08" db="UniProtKB">
        <authorList>
            <consortium name="RefSeq"/>
        </authorList>
    </citation>
    <scope>IDENTIFICATION</scope>
    <source>
        <tissue evidence="4">Testes</tissue>
    </source>
</reference>
<dbReference type="RefSeq" id="XP_006824453.1">
    <property type="nucleotide sequence ID" value="XM_006824390.1"/>
</dbReference>
<evidence type="ECO:0000256" key="2">
    <source>
        <dbReference type="SAM" id="MobiDB-lite"/>
    </source>
</evidence>
<evidence type="ECO:0000256" key="1">
    <source>
        <dbReference type="SAM" id="Coils"/>
    </source>
</evidence>
<proteinExistence type="predicted"/>
<dbReference type="GeneID" id="102801626"/>
<keyword evidence="1" id="KW-0175">Coiled coil</keyword>
<feature type="coiled-coil region" evidence="1">
    <location>
        <begin position="265"/>
        <end position="306"/>
    </location>
</feature>
<evidence type="ECO:0000313" key="4">
    <source>
        <dbReference type="RefSeq" id="XP_006824453.1"/>
    </source>
</evidence>
<gene>
    <name evidence="4" type="primary">LOC102801626</name>
</gene>